<dbReference type="InterPro" id="IPR025375">
    <property type="entry name" value="DUF4365"/>
</dbReference>
<dbReference type="Pfam" id="PF14280">
    <property type="entry name" value="DUF4365"/>
    <property type="match status" value="1"/>
</dbReference>
<dbReference type="RefSeq" id="WP_150601543.1">
    <property type="nucleotide sequence ID" value="NZ_CABVHX010000002.1"/>
</dbReference>
<evidence type="ECO:0000259" key="1">
    <source>
        <dbReference type="Pfam" id="PF14280"/>
    </source>
</evidence>
<proteinExistence type="predicted"/>
<evidence type="ECO:0000313" key="3">
    <source>
        <dbReference type="Proteomes" id="UP000325375"/>
    </source>
</evidence>
<dbReference type="AlphaFoldDB" id="A0A5E7ABX0"/>
<dbReference type="EMBL" id="CABVHX010000002">
    <property type="protein sequence ID" value="VVN72583.1"/>
    <property type="molecule type" value="Genomic_DNA"/>
</dbReference>
<evidence type="ECO:0000313" key="2">
    <source>
        <dbReference type="EMBL" id="VVN72583.1"/>
    </source>
</evidence>
<protein>
    <recommendedName>
        <fullName evidence="1">DUF4365 domain-containing protein</fullName>
    </recommendedName>
</protein>
<sequence length="308" mass="36650">MFERDFPSRSVNHIKETASYKIFKNQIPNHWIVRELSERDYGIDALIELVDSSNKVTGELVSIQLKSTQSVDFGSESRYRHYNVGKRTTNYWLNSSLITFVFLVDEGKGLMFMKSVDDHVRMNYPRYADNDTFYYEFYDFDVFDAQRFLDHVHWAKCLRAQDNDLSSIMTVHRMLSSLYEARIRRDYHMLVDEDDVLSEFSDLYALMEKLCGYLNVNWDIPTARQFVDANPIGVDAEYDNYFIYEYHMTELLLMLDRKMSEMILRVRGVACRTYRDYWWRKNCALVSFLDNAQTTTLDQRYWASKPGL</sequence>
<accession>A0A5E7ABX0</accession>
<gene>
    <name evidence="2" type="ORF">PS718_00515</name>
</gene>
<dbReference type="Proteomes" id="UP000325375">
    <property type="component" value="Unassembled WGS sequence"/>
</dbReference>
<name>A0A5E7ABX0_PSEFL</name>
<organism evidence="2 3">
    <name type="scientific">Pseudomonas fluorescens</name>
    <dbReference type="NCBI Taxonomy" id="294"/>
    <lineage>
        <taxon>Bacteria</taxon>
        <taxon>Pseudomonadati</taxon>
        <taxon>Pseudomonadota</taxon>
        <taxon>Gammaproteobacteria</taxon>
        <taxon>Pseudomonadales</taxon>
        <taxon>Pseudomonadaceae</taxon>
        <taxon>Pseudomonas</taxon>
    </lineage>
</organism>
<reference evidence="2 3" key="1">
    <citation type="submission" date="2019-09" db="EMBL/GenBank/DDBJ databases">
        <authorList>
            <person name="Chandra G."/>
            <person name="Truman W A."/>
        </authorList>
    </citation>
    <scope>NUCLEOTIDE SEQUENCE [LARGE SCALE GENOMIC DNA]</scope>
    <source>
        <strain evidence="2">PS718</strain>
    </source>
</reference>
<feature type="domain" description="DUF4365" evidence="1">
    <location>
        <begin position="16"/>
        <end position="108"/>
    </location>
</feature>